<dbReference type="InterPro" id="IPR013149">
    <property type="entry name" value="ADH-like_C"/>
</dbReference>
<keyword evidence="8" id="KW-0812">Transmembrane</keyword>
<evidence type="ECO:0000256" key="7">
    <source>
        <dbReference type="RuleBase" id="RU361277"/>
    </source>
</evidence>
<dbReference type="RefSeq" id="WP_012563498.1">
    <property type="nucleotide sequence ID" value="NC_011386.1"/>
</dbReference>
<keyword evidence="5 7" id="KW-0862">Zinc</keyword>
<keyword evidence="6 10" id="KW-0560">Oxidoreductase</keyword>
<feature type="transmembrane region" description="Helical" evidence="8">
    <location>
        <begin position="272"/>
        <end position="290"/>
    </location>
</feature>
<dbReference type="Gene3D" id="3.40.50.720">
    <property type="entry name" value="NAD(P)-binding Rossmann-like Domain"/>
    <property type="match status" value="1"/>
</dbReference>
<dbReference type="PATRIC" id="fig|504832.7.peg.1797"/>
<dbReference type="SUPFAM" id="SSF51735">
    <property type="entry name" value="NAD(P)-binding Rossmann-fold domains"/>
    <property type="match status" value="1"/>
</dbReference>
<evidence type="ECO:0000256" key="4">
    <source>
        <dbReference type="ARBA" id="ARBA00022723"/>
    </source>
</evidence>
<keyword evidence="4 7" id="KW-0479">Metal-binding</keyword>
<evidence type="ECO:0000313" key="10">
    <source>
        <dbReference type="EMBL" id="AEI06398.1"/>
    </source>
</evidence>
<evidence type="ECO:0000256" key="5">
    <source>
        <dbReference type="ARBA" id="ARBA00022833"/>
    </source>
</evidence>
<evidence type="ECO:0000313" key="11">
    <source>
        <dbReference type="Proteomes" id="UP000007730"/>
    </source>
</evidence>
<dbReference type="AlphaFoldDB" id="B6JGM5"/>
<dbReference type="PANTHER" id="PTHR42940:SF8">
    <property type="entry name" value="VACUOLAR PROTEIN SORTING-ASSOCIATED PROTEIN 11"/>
    <property type="match status" value="1"/>
</dbReference>
<evidence type="ECO:0000256" key="1">
    <source>
        <dbReference type="ARBA" id="ARBA00001947"/>
    </source>
</evidence>
<dbReference type="InterPro" id="IPR036291">
    <property type="entry name" value="NAD(P)-bd_dom_sf"/>
</dbReference>
<protein>
    <recommendedName>
        <fullName evidence="3">alcohol dehydrogenase</fullName>
        <ecNumber evidence="3">1.1.1.1</ecNumber>
    </recommendedName>
</protein>
<dbReference type="InterPro" id="IPR011032">
    <property type="entry name" value="GroES-like_sf"/>
</dbReference>
<proteinExistence type="inferred from homology"/>
<feature type="domain" description="Enoyl reductase (ER)" evidence="9">
    <location>
        <begin position="13"/>
        <end position="350"/>
    </location>
</feature>
<dbReference type="Pfam" id="PF00107">
    <property type="entry name" value="ADH_zinc_N"/>
    <property type="match status" value="1"/>
</dbReference>
<keyword evidence="8" id="KW-0472">Membrane</keyword>
<evidence type="ECO:0000256" key="3">
    <source>
        <dbReference type="ARBA" id="ARBA00013190"/>
    </source>
</evidence>
<dbReference type="HOGENOM" id="CLU_026673_11_2_5"/>
<dbReference type="SUPFAM" id="SSF50129">
    <property type="entry name" value="GroES-like"/>
    <property type="match status" value="1"/>
</dbReference>
<dbReference type="eggNOG" id="COG1064">
    <property type="taxonomic scope" value="Bacteria"/>
</dbReference>
<dbReference type="Pfam" id="PF08240">
    <property type="entry name" value="ADH_N"/>
    <property type="match status" value="1"/>
</dbReference>
<dbReference type="GO" id="GO:0008270">
    <property type="term" value="F:zinc ion binding"/>
    <property type="evidence" value="ECO:0007669"/>
    <property type="project" value="InterPro"/>
</dbReference>
<keyword evidence="8" id="KW-1133">Transmembrane helix</keyword>
<dbReference type="KEGG" id="ocg:OCA5_c16840"/>
<dbReference type="Proteomes" id="UP000007730">
    <property type="component" value="Chromosome"/>
</dbReference>
<comment type="similarity">
    <text evidence="2 7">Belongs to the zinc-containing alcohol dehydrogenase family.</text>
</comment>
<evidence type="ECO:0000256" key="6">
    <source>
        <dbReference type="ARBA" id="ARBA00023002"/>
    </source>
</evidence>
<dbReference type="PANTHER" id="PTHR42940">
    <property type="entry name" value="ALCOHOL DEHYDROGENASE 1-RELATED"/>
    <property type="match status" value="1"/>
</dbReference>
<dbReference type="PROSITE" id="PS00059">
    <property type="entry name" value="ADH_ZINC"/>
    <property type="match status" value="1"/>
</dbReference>
<evidence type="ECO:0000259" key="9">
    <source>
        <dbReference type="SMART" id="SM00829"/>
    </source>
</evidence>
<dbReference type="EC" id="1.1.1.1" evidence="3"/>
<name>B6JGM5_AFIC5</name>
<dbReference type="STRING" id="504832.OCA5_c16840"/>
<dbReference type="InterPro" id="IPR002328">
    <property type="entry name" value="ADH_Zn_CS"/>
</dbReference>
<gene>
    <name evidence="10" type="primary">adh2</name>
    <name evidence="10" type="ordered locus">OCA5_c16840</name>
</gene>
<dbReference type="EMBL" id="CP002826">
    <property type="protein sequence ID" value="AEI06398.1"/>
    <property type="molecule type" value="Genomic_DNA"/>
</dbReference>
<reference evidence="10 11" key="1">
    <citation type="journal article" date="2011" name="J. Bacteriol.">
        <title>Complete genome sequences of the chemolithoautotrophic Oligotropha carboxidovorans strains OM4 and OM5.</title>
        <authorList>
            <person name="Volland S."/>
            <person name="Rachinger M."/>
            <person name="Strittmatter A."/>
            <person name="Daniel R."/>
            <person name="Gottschalk G."/>
            <person name="Meyer O."/>
        </authorList>
    </citation>
    <scope>NUCLEOTIDE SEQUENCE [LARGE SCALE GENOMIC DNA]</scope>
    <source>
        <strain evidence="11">ATCC 49405 / DSM 1227 / KCTC 32145 / OM5</strain>
    </source>
</reference>
<dbReference type="OrthoDB" id="9806940at2"/>
<dbReference type="CDD" id="cd08240">
    <property type="entry name" value="6_hydroxyhexanoate_dh_like"/>
    <property type="match status" value="1"/>
</dbReference>
<dbReference type="InterPro" id="IPR020843">
    <property type="entry name" value="ER"/>
</dbReference>
<sequence>MALMHRQSLVKFGSPVCETIVEAPSPQGGEVLLRVARCGLCHSDLHLQDGFFDAGQGQRIDITRGIKLPFTLGHEIAGTVEAVGPDAPRDLVGEKRVVFPWIGCGTCRDCVNGDENLCARNRYLGVALDGGFASHVVVPDSRYLLAYDPLPAGFAAALMCSGLTAYGALKRALSHPRHRNILLIGMGGVGLMGLAIARAMDIEAIAIADLSESARAAALQAGATTAYDPAPRETARRMLKDSGGGFDVIIDFAGNEASLNFAVGALARGGKIVVSGLIGGSFAIPVVSFVHKRMSIEGFMTGTLDEARELLALAQSGRIAQPPMHEAPLRDAADWMARLRQGEVTGRIILTNED</sequence>
<accession>B6JGM5</accession>
<evidence type="ECO:0000256" key="2">
    <source>
        <dbReference type="ARBA" id="ARBA00008072"/>
    </source>
</evidence>
<dbReference type="InterPro" id="IPR013154">
    <property type="entry name" value="ADH-like_N"/>
</dbReference>
<dbReference type="GO" id="GO:0005737">
    <property type="term" value="C:cytoplasm"/>
    <property type="evidence" value="ECO:0007669"/>
    <property type="project" value="TreeGrafter"/>
</dbReference>
<keyword evidence="11" id="KW-1185">Reference proteome</keyword>
<dbReference type="Gene3D" id="3.90.180.10">
    <property type="entry name" value="Medium-chain alcohol dehydrogenases, catalytic domain"/>
    <property type="match status" value="1"/>
</dbReference>
<feature type="transmembrane region" description="Helical" evidence="8">
    <location>
        <begin position="181"/>
        <end position="200"/>
    </location>
</feature>
<dbReference type="GO" id="GO:0004022">
    <property type="term" value="F:alcohol dehydrogenase (NAD+) activity"/>
    <property type="evidence" value="ECO:0007669"/>
    <property type="project" value="UniProtKB-EC"/>
</dbReference>
<comment type="cofactor">
    <cofactor evidence="1 7">
        <name>Zn(2+)</name>
        <dbReference type="ChEBI" id="CHEBI:29105"/>
    </cofactor>
</comment>
<feature type="transmembrane region" description="Helical" evidence="8">
    <location>
        <begin position="150"/>
        <end position="169"/>
    </location>
</feature>
<dbReference type="SMART" id="SM00829">
    <property type="entry name" value="PKS_ER"/>
    <property type="match status" value="1"/>
</dbReference>
<organism evidence="10 11">
    <name type="scientific">Afipia carboxidovorans (strain ATCC 49405 / DSM 1227 / KCTC 32145 / OM5)</name>
    <name type="common">Oligotropha carboxidovorans</name>
    <dbReference type="NCBI Taxonomy" id="504832"/>
    <lineage>
        <taxon>Bacteria</taxon>
        <taxon>Pseudomonadati</taxon>
        <taxon>Pseudomonadota</taxon>
        <taxon>Alphaproteobacteria</taxon>
        <taxon>Hyphomicrobiales</taxon>
        <taxon>Nitrobacteraceae</taxon>
        <taxon>Afipia</taxon>
    </lineage>
</organism>
<evidence type="ECO:0000256" key="8">
    <source>
        <dbReference type="SAM" id="Phobius"/>
    </source>
</evidence>
<dbReference type="KEGG" id="oca:OCAR_6359"/>